<evidence type="ECO:0000256" key="2">
    <source>
        <dbReference type="ARBA" id="ARBA00023015"/>
    </source>
</evidence>
<dbReference type="Proteomes" id="UP000198833">
    <property type="component" value="Unassembled WGS sequence"/>
</dbReference>
<dbReference type="Gene3D" id="3.40.50.2300">
    <property type="match status" value="1"/>
</dbReference>
<evidence type="ECO:0000313" key="9">
    <source>
        <dbReference type="Proteomes" id="UP000198833"/>
    </source>
</evidence>
<dbReference type="InterPro" id="IPR058245">
    <property type="entry name" value="NreC/VraR/RcsB-like_REC"/>
</dbReference>
<dbReference type="PROSITE" id="PS50043">
    <property type="entry name" value="HTH_LUXR_2"/>
    <property type="match status" value="1"/>
</dbReference>
<dbReference type="SMART" id="SM00448">
    <property type="entry name" value="REC"/>
    <property type="match status" value="1"/>
</dbReference>
<dbReference type="GO" id="GO:0006355">
    <property type="term" value="P:regulation of DNA-templated transcription"/>
    <property type="evidence" value="ECO:0007669"/>
    <property type="project" value="InterPro"/>
</dbReference>
<dbReference type="SUPFAM" id="SSF46894">
    <property type="entry name" value="C-terminal effector domain of the bipartite response regulators"/>
    <property type="match status" value="1"/>
</dbReference>
<proteinExistence type="predicted"/>
<dbReference type="PRINTS" id="PR00038">
    <property type="entry name" value="HTHLUXR"/>
</dbReference>
<organism evidence="8 9">
    <name type="scientific">Ignavigranum ruoffiae</name>
    <dbReference type="NCBI Taxonomy" id="89093"/>
    <lineage>
        <taxon>Bacteria</taxon>
        <taxon>Bacillati</taxon>
        <taxon>Bacillota</taxon>
        <taxon>Bacilli</taxon>
        <taxon>Lactobacillales</taxon>
        <taxon>Aerococcaceae</taxon>
        <taxon>Ignavigranum</taxon>
    </lineage>
</organism>
<dbReference type="PANTHER" id="PTHR43214:SF40">
    <property type="entry name" value="TRANSCRIPTIONAL REGULATORY PROTEIN LNRK"/>
    <property type="match status" value="1"/>
</dbReference>
<evidence type="ECO:0000256" key="1">
    <source>
        <dbReference type="ARBA" id="ARBA00022553"/>
    </source>
</evidence>
<dbReference type="InterPro" id="IPR016032">
    <property type="entry name" value="Sig_transdc_resp-reg_C-effctor"/>
</dbReference>
<keyword evidence="1 5" id="KW-0597">Phosphoprotein</keyword>
<feature type="domain" description="HTH luxR-type" evidence="6">
    <location>
        <begin position="144"/>
        <end position="209"/>
    </location>
</feature>
<sequence>MIKLMIVDDEMLIRSGLAILLSGFSDIEVAAEAANGQEALDCLQKQAVDVILMDVQMPVMDGIEATRQIKNLYPEIKIIILTTFQDMEYISQAMQLGASGYLLKDSSHQDIYDGIKLSLSNKLVLDQGVSDKIIKLDPVQPRSERLDQYQLTPKEIQILEYLAQGLNNKEIAEAMFLSEGTIKNNVSYLLTKLNLRDRTQLAIFAFKHGLAQD</sequence>
<feature type="modified residue" description="4-aspartylphosphate" evidence="5">
    <location>
        <position position="54"/>
    </location>
</feature>
<evidence type="ECO:0000256" key="5">
    <source>
        <dbReference type="PROSITE-ProRule" id="PRU00169"/>
    </source>
</evidence>
<accession>A0A1H9GH63</accession>
<dbReference type="InterPro" id="IPR011006">
    <property type="entry name" value="CheY-like_superfamily"/>
</dbReference>
<evidence type="ECO:0000259" key="7">
    <source>
        <dbReference type="PROSITE" id="PS50110"/>
    </source>
</evidence>
<dbReference type="SMART" id="SM00421">
    <property type="entry name" value="HTH_LUXR"/>
    <property type="match status" value="1"/>
</dbReference>
<dbReference type="EMBL" id="FOEN01000014">
    <property type="protein sequence ID" value="SEQ49435.1"/>
    <property type="molecule type" value="Genomic_DNA"/>
</dbReference>
<dbReference type="CDD" id="cd17535">
    <property type="entry name" value="REC_NarL-like"/>
    <property type="match status" value="1"/>
</dbReference>
<dbReference type="PROSITE" id="PS50110">
    <property type="entry name" value="RESPONSE_REGULATORY"/>
    <property type="match status" value="1"/>
</dbReference>
<dbReference type="Pfam" id="PF00072">
    <property type="entry name" value="Response_reg"/>
    <property type="match status" value="1"/>
</dbReference>
<evidence type="ECO:0000256" key="3">
    <source>
        <dbReference type="ARBA" id="ARBA00023125"/>
    </source>
</evidence>
<dbReference type="STRING" id="89093.SAMN04488558_1146"/>
<dbReference type="GO" id="GO:0000160">
    <property type="term" value="P:phosphorelay signal transduction system"/>
    <property type="evidence" value="ECO:0007669"/>
    <property type="project" value="InterPro"/>
</dbReference>
<dbReference type="InterPro" id="IPR000792">
    <property type="entry name" value="Tscrpt_reg_LuxR_C"/>
</dbReference>
<keyword evidence="3 8" id="KW-0238">DNA-binding</keyword>
<reference evidence="8 9" key="1">
    <citation type="submission" date="2016-10" db="EMBL/GenBank/DDBJ databases">
        <authorList>
            <person name="de Groot N.N."/>
        </authorList>
    </citation>
    <scope>NUCLEOTIDE SEQUENCE [LARGE SCALE GENOMIC DNA]</scope>
    <source>
        <strain evidence="8 9">DSM 15695</strain>
    </source>
</reference>
<feature type="domain" description="Response regulatory" evidence="7">
    <location>
        <begin position="3"/>
        <end position="119"/>
    </location>
</feature>
<keyword evidence="4" id="KW-0804">Transcription</keyword>
<dbReference type="Pfam" id="PF00196">
    <property type="entry name" value="GerE"/>
    <property type="match status" value="1"/>
</dbReference>
<dbReference type="CDD" id="cd06170">
    <property type="entry name" value="LuxR_C_like"/>
    <property type="match status" value="1"/>
</dbReference>
<evidence type="ECO:0000313" key="8">
    <source>
        <dbReference type="EMBL" id="SEQ49435.1"/>
    </source>
</evidence>
<name>A0A1H9GH63_9LACT</name>
<dbReference type="SUPFAM" id="SSF52172">
    <property type="entry name" value="CheY-like"/>
    <property type="match status" value="1"/>
</dbReference>
<dbReference type="PANTHER" id="PTHR43214">
    <property type="entry name" value="TWO-COMPONENT RESPONSE REGULATOR"/>
    <property type="match status" value="1"/>
</dbReference>
<evidence type="ECO:0000259" key="6">
    <source>
        <dbReference type="PROSITE" id="PS50043"/>
    </source>
</evidence>
<dbReference type="AlphaFoldDB" id="A0A1H9GH63"/>
<dbReference type="InterPro" id="IPR039420">
    <property type="entry name" value="WalR-like"/>
</dbReference>
<keyword evidence="9" id="KW-1185">Reference proteome</keyword>
<gene>
    <name evidence="8" type="ORF">SAMN04488558_1146</name>
</gene>
<evidence type="ECO:0000256" key="4">
    <source>
        <dbReference type="ARBA" id="ARBA00023163"/>
    </source>
</evidence>
<protein>
    <submittedName>
        <fullName evidence="8">DNA-binding response regulator, NarL/FixJ family, contains REC and HTH domains</fullName>
    </submittedName>
</protein>
<dbReference type="GO" id="GO:0003677">
    <property type="term" value="F:DNA binding"/>
    <property type="evidence" value="ECO:0007669"/>
    <property type="project" value="UniProtKB-KW"/>
</dbReference>
<keyword evidence="2" id="KW-0805">Transcription regulation</keyword>
<dbReference type="RefSeq" id="WP_234971712.1">
    <property type="nucleotide sequence ID" value="NZ_FOEN01000014.1"/>
</dbReference>
<dbReference type="InterPro" id="IPR001789">
    <property type="entry name" value="Sig_transdc_resp-reg_receiver"/>
</dbReference>